<dbReference type="InterPro" id="IPR036936">
    <property type="entry name" value="CRIB_dom_sf"/>
</dbReference>
<dbReference type="Proteomes" id="UP000825729">
    <property type="component" value="Unassembled WGS sequence"/>
</dbReference>
<proteinExistence type="predicted"/>
<feature type="domain" description="CRIB" evidence="2">
    <location>
        <begin position="119"/>
        <end position="132"/>
    </location>
</feature>
<sequence length="181" mass="19526">MKDRMERFVVLPFSIGCVSQSSVAVAETTQPKKIKEVCTSSSLSSSSSSSYSSSAGGEGQDGENDQSGVKSKSNIGSSFLLLPKPNISTGFNRLIKGIKSFSHLFVYKEEEMGEMQMEIGFPTDVKHVTHIGWDGSTTTSSSSCFKGWDDFKAPELLSLPPISLKHFELAMSAQADTPLPT</sequence>
<evidence type="ECO:0000259" key="2">
    <source>
        <dbReference type="PROSITE" id="PS50108"/>
    </source>
</evidence>
<feature type="region of interest" description="Disordered" evidence="1">
    <location>
        <begin position="22"/>
        <end position="71"/>
    </location>
</feature>
<dbReference type="InterPro" id="IPR044509">
    <property type="entry name" value="RIC2/4"/>
</dbReference>
<feature type="compositionally biased region" description="Low complexity" evidence="1">
    <location>
        <begin position="40"/>
        <end position="54"/>
    </location>
</feature>
<name>A0AAV7EBU4_ARIFI</name>
<keyword evidence="4" id="KW-1185">Reference proteome</keyword>
<evidence type="ECO:0000313" key="3">
    <source>
        <dbReference type="EMBL" id="KAG9445719.1"/>
    </source>
</evidence>
<gene>
    <name evidence="3" type="ORF">H6P81_011847</name>
</gene>
<dbReference type="Gene3D" id="3.90.810.10">
    <property type="entry name" value="CRIB domain"/>
    <property type="match status" value="1"/>
</dbReference>
<dbReference type="PANTHER" id="PTHR46931">
    <property type="entry name" value="CRIB DOMAIN-CONTAINING PROTEIN RIC2"/>
    <property type="match status" value="1"/>
</dbReference>
<protein>
    <recommendedName>
        <fullName evidence="2">CRIB domain-containing protein</fullName>
    </recommendedName>
</protein>
<dbReference type="Pfam" id="PF00786">
    <property type="entry name" value="PBD"/>
    <property type="match status" value="1"/>
</dbReference>
<evidence type="ECO:0000313" key="4">
    <source>
        <dbReference type="Proteomes" id="UP000825729"/>
    </source>
</evidence>
<dbReference type="PROSITE" id="PS50108">
    <property type="entry name" value="CRIB"/>
    <property type="match status" value="1"/>
</dbReference>
<dbReference type="EMBL" id="JAINDJ010000005">
    <property type="protein sequence ID" value="KAG9445719.1"/>
    <property type="molecule type" value="Genomic_DNA"/>
</dbReference>
<organism evidence="3 4">
    <name type="scientific">Aristolochia fimbriata</name>
    <name type="common">White veined hardy Dutchman's pipe vine</name>
    <dbReference type="NCBI Taxonomy" id="158543"/>
    <lineage>
        <taxon>Eukaryota</taxon>
        <taxon>Viridiplantae</taxon>
        <taxon>Streptophyta</taxon>
        <taxon>Embryophyta</taxon>
        <taxon>Tracheophyta</taxon>
        <taxon>Spermatophyta</taxon>
        <taxon>Magnoliopsida</taxon>
        <taxon>Magnoliidae</taxon>
        <taxon>Piperales</taxon>
        <taxon>Aristolochiaceae</taxon>
        <taxon>Aristolochia</taxon>
    </lineage>
</organism>
<dbReference type="InterPro" id="IPR000095">
    <property type="entry name" value="CRIB_dom"/>
</dbReference>
<dbReference type="AlphaFoldDB" id="A0AAV7EBU4"/>
<reference evidence="3 4" key="1">
    <citation type="submission" date="2021-07" db="EMBL/GenBank/DDBJ databases">
        <title>The Aristolochia fimbriata genome: insights into angiosperm evolution, floral development and chemical biosynthesis.</title>
        <authorList>
            <person name="Jiao Y."/>
        </authorList>
    </citation>
    <scope>NUCLEOTIDE SEQUENCE [LARGE SCALE GENOMIC DNA]</scope>
    <source>
        <strain evidence="3">IBCAS-2021</strain>
        <tissue evidence="3">Leaf</tissue>
    </source>
</reference>
<comment type="caution">
    <text evidence="3">The sequence shown here is derived from an EMBL/GenBank/DDBJ whole genome shotgun (WGS) entry which is preliminary data.</text>
</comment>
<accession>A0AAV7EBU4</accession>
<evidence type="ECO:0000256" key="1">
    <source>
        <dbReference type="SAM" id="MobiDB-lite"/>
    </source>
</evidence>
<dbReference type="CDD" id="cd00132">
    <property type="entry name" value="CRIB"/>
    <property type="match status" value="1"/>
</dbReference>
<feature type="compositionally biased region" description="Polar residues" evidence="1">
    <location>
        <begin position="22"/>
        <end position="31"/>
    </location>
</feature>
<dbReference type="PANTHER" id="PTHR46931:SF14">
    <property type="entry name" value="CRIB DOMAIN-CONTAINING PROTEIN RIC2"/>
    <property type="match status" value="1"/>
</dbReference>